<organism evidence="9 10">
    <name type="scientific">Shewanella mangrovi</name>
    <dbReference type="NCBI Taxonomy" id="1515746"/>
    <lineage>
        <taxon>Bacteria</taxon>
        <taxon>Pseudomonadati</taxon>
        <taxon>Pseudomonadota</taxon>
        <taxon>Gammaproteobacteria</taxon>
        <taxon>Alteromonadales</taxon>
        <taxon>Shewanellaceae</taxon>
        <taxon>Shewanella</taxon>
    </lineage>
</organism>
<keyword evidence="5 8" id="KW-0812">Transmembrane</keyword>
<protein>
    <recommendedName>
        <fullName evidence="8">Probable membrane transporter protein</fullName>
    </recommendedName>
</protein>
<keyword evidence="3" id="KW-0813">Transport</keyword>
<dbReference type="Proteomes" id="UP000029264">
    <property type="component" value="Unassembled WGS sequence"/>
</dbReference>
<evidence type="ECO:0000313" key="9">
    <source>
        <dbReference type="EMBL" id="KFZ38036.1"/>
    </source>
</evidence>
<comment type="similarity">
    <text evidence="2 8">Belongs to the 4-toluene sulfonate uptake permease (TSUP) (TC 2.A.102) family.</text>
</comment>
<keyword evidence="6 8" id="KW-1133">Transmembrane helix</keyword>
<dbReference type="PANTHER" id="PTHR30269">
    <property type="entry name" value="TRANSMEMBRANE PROTEIN YFCA"/>
    <property type="match status" value="1"/>
</dbReference>
<keyword evidence="10" id="KW-1185">Reference proteome</keyword>
<feature type="transmembrane region" description="Helical" evidence="8">
    <location>
        <begin position="190"/>
        <end position="212"/>
    </location>
</feature>
<dbReference type="Pfam" id="PF01925">
    <property type="entry name" value="TauE"/>
    <property type="match status" value="1"/>
</dbReference>
<feature type="transmembrane region" description="Helical" evidence="8">
    <location>
        <begin position="104"/>
        <end position="121"/>
    </location>
</feature>
<name>A0A094K053_9GAMM</name>
<feature type="transmembrane region" description="Helical" evidence="8">
    <location>
        <begin position="80"/>
        <end position="98"/>
    </location>
</feature>
<evidence type="ECO:0000256" key="6">
    <source>
        <dbReference type="ARBA" id="ARBA00022989"/>
    </source>
</evidence>
<dbReference type="AlphaFoldDB" id="A0A094K053"/>
<dbReference type="OrthoDB" id="554695at2"/>
<feature type="transmembrane region" description="Helical" evidence="8">
    <location>
        <begin position="46"/>
        <end position="68"/>
    </location>
</feature>
<feature type="transmembrane region" description="Helical" evidence="8">
    <location>
        <begin position="12"/>
        <end position="40"/>
    </location>
</feature>
<evidence type="ECO:0000256" key="7">
    <source>
        <dbReference type="ARBA" id="ARBA00023136"/>
    </source>
</evidence>
<proteinExistence type="inferred from homology"/>
<dbReference type="STRING" id="1515746.HR45_05870"/>
<keyword evidence="7 8" id="KW-0472">Membrane</keyword>
<comment type="subcellular location">
    <subcellularLocation>
        <location evidence="1 8">Cell membrane</location>
        <topology evidence="1 8">Multi-pass membrane protein</topology>
    </subcellularLocation>
</comment>
<evidence type="ECO:0000256" key="2">
    <source>
        <dbReference type="ARBA" id="ARBA00009142"/>
    </source>
</evidence>
<feature type="transmembrane region" description="Helical" evidence="8">
    <location>
        <begin position="159"/>
        <end position="178"/>
    </location>
</feature>
<dbReference type="EMBL" id="JPEO01000003">
    <property type="protein sequence ID" value="KFZ38036.1"/>
    <property type="molecule type" value="Genomic_DNA"/>
</dbReference>
<keyword evidence="4 8" id="KW-1003">Cell membrane</keyword>
<accession>A0A094K053</accession>
<evidence type="ECO:0000313" key="10">
    <source>
        <dbReference type="Proteomes" id="UP000029264"/>
    </source>
</evidence>
<sequence>MDIQLTLQLVLLLFFVAFVAGFIDSIAGGGGLITIPALMWLGLPPAAALATNKLQACGGSFFASVYFVRKGMVKLADMKLAIICALVGSAVGTIAVQLVDGGVLKMVLPFLILAIGCYFLFSKKVSDDDSARVLKPGAFALTIGLGVGVYDGFFGPGTGSFFALGFVTLAGFGIAKATAHAKVMNFATNISSLVFFTLGGKVVWSMGLIMLVGQGLGATLGSRLVISKGTKLIKPLVVTMSLLMSVKLLAEQYHLQPF</sequence>
<dbReference type="InterPro" id="IPR002781">
    <property type="entry name" value="TM_pro_TauE-like"/>
</dbReference>
<dbReference type="InterPro" id="IPR052017">
    <property type="entry name" value="TSUP"/>
</dbReference>
<reference evidence="9 10" key="1">
    <citation type="submission" date="2014-06" db="EMBL/GenBank/DDBJ databases">
        <title>Shewanella sp. YQH10.</title>
        <authorList>
            <person name="Liu Y."/>
            <person name="Zeng R."/>
        </authorList>
    </citation>
    <scope>NUCLEOTIDE SEQUENCE [LARGE SCALE GENOMIC DNA]</scope>
    <source>
        <strain evidence="9 10">YQH10</strain>
    </source>
</reference>
<comment type="caution">
    <text evidence="9">The sequence shown here is derived from an EMBL/GenBank/DDBJ whole genome shotgun (WGS) entry which is preliminary data.</text>
</comment>
<evidence type="ECO:0000256" key="4">
    <source>
        <dbReference type="ARBA" id="ARBA00022475"/>
    </source>
</evidence>
<evidence type="ECO:0000256" key="3">
    <source>
        <dbReference type="ARBA" id="ARBA00022448"/>
    </source>
</evidence>
<evidence type="ECO:0000256" key="8">
    <source>
        <dbReference type="RuleBase" id="RU363041"/>
    </source>
</evidence>
<evidence type="ECO:0000256" key="1">
    <source>
        <dbReference type="ARBA" id="ARBA00004651"/>
    </source>
</evidence>
<evidence type="ECO:0000256" key="5">
    <source>
        <dbReference type="ARBA" id="ARBA00022692"/>
    </source>
</evidence>
<dbReference type="PANTHER" id="PTHR30269:SF0">
    <property type="entry name" value="MEMBRANE TRANSPORTER PROTEIN YFCA-RELATED"/>
    <property type="match status" value="1"/>
</dbReference>
<feature type="transmembrane region" description="Helical" evidence="8">
    <location>
        <begin position="133"/>
        <end position="153"/>
    </location>
</feature>
<dbReference type="eggNOG" id="COG0730">
    <property type="taxonomic scope" value="Bacteria"/>
</dbReference>
<gene>
    <name evidence="9" type="ORF">HR45_05870</name>
</gene>
<dbReference type="RefSeq" id="WP_037440647.1">
    <property type="nucleotide sequence ID" value="NZ_JPEO01000003.1"/>
</dbReference>
<dbReference type="GO" id="GO:0005886">
    <property type="term" value="C:plasma membrane"/>
    <property type="evidence" value="ECO:0007669"/>
    <property type="project" value="UniProtKB-SubCell"/>
</dbReference>